<protein>
    <submittedName>
        <fullName evidence="7">DsbE family thiol:disulfide interchange protein</fullName>
    </submittedName>
</protein>
<dbReference type="PROSITE" id="PS00194">
    <property type="entry name" value="THIOREDOXIN_1"/>
    <property type="match status" value="1"/>
</dbReference>
<organism evidence="7 8">
    <name type="scientific">Zooshikella harenae</name>
    <dbReference type="NCBI Taxonomy" id="2827238"/>
    <lineage>
        <taxon>Bacteria</taxon>
        <taxon>Pseudomonadati</taxon>
        <taxon>Pseudomonadota</taxon>
        <taxon>Gammaproteobacteria</taxon>
        <taxon>Oceanospirillales</taxon>
        <taxon>Zooshikellaceae</taxon>
        <taxon>Zooshikella</taxon>
    </lineage>
</organism>
<evidence type="ECO:0000256" key="5">
    <source>
        <dbReference type="ARBA" id="ARBA00023284"/>
    </source>
</evidence>
<dbReference type="PANTHER" id="PTHR42852:SF6">
    <property type="entry name" value="THIOL:DISULFIDE INTERCHANGE PROTEIN DSBE"/>
    <property type="match status" value="1"/>
</dbReference>
<dbReference type="EMBL" id="JAGSOY010000040">
    <property type="protein sequence ID" value="MBU2712522.1"/>
    <property type="molecule type" value="Genomic_DNA"/>
</dbReference>
<proteinExistence type="inferred from homology"/>
<keyword evidence="4" id="KW-1015">Disulfide bond</keyword>
<dbReference type="InterPro" id="IPR013740">
    <property type="entry name" value="Redoxin"/>
</dbReference>
<dbReference type="Pfam" id="PF08534">
    <property type="entry name" value="Redoxin"/>
    <property type="match status" value="1"/>
</dbReference>
<evidence type="ECO:0000256" key="1">
    <source>
        <dbReference type="ARBA" id="ARBA00004383"/>
    </source>
</evidence>
<dbReference type="Gene3D" id="3.40.30.10">
    <property type="entry name" value="Glutaredoxin"/>
    <property type="match status" value="1"/>
</dbReference>
<dbReference type="Proteomes" id="UP000690515">
    <property type="component" value="Unassembled WGS sequence"/>
</dbReference>
<gene>
    <name evidence="7" type="ORF">KCG35_15750</name>
</gene>
<dbReference type="InterPro" id="IPR004799">
    <property type="entry name" value="Periplasmic_diS_OxRdtase_DsbE"/>
</dbReference>
<sequence>MKRLKLFIPLLVFLLLAGFLYQALYQNPRTLPSALLNKPFPVFSLPGLGENQKTLDASLLKGEVTLVNVWATWCPSCHVEHPFLLRLAQQQGVRIVGINYKDDTQQAKQWLAKLGNPYQATVVDASGDLGIELGVYGAPETYVVDRQGVIRYKHIGVIDERVWQESLQPIVSQLQGKGGPS</sequence>
<evidence type="ECO:0000256" key="2">
    <source>
        <dbReference type="ARBA" id="ARBA00007758"/>
    </source>
</evidence>
<comment type="similarity">
    <text evidence="2">Belongs to the thioredoxin family. DsbE subfamily.</text>
</comment>
<keyword evidence="8" id="KW-1185">Reference proteome</keyword>
<name>A0ABS5ZEM7_9GAMM</name>
<evidence type="ECO:0000313" key="7">
    <source>
        <dbReference type="EMBL" id="MBU2712522.1"/>
    </source>
</evidence>
<reference evidence="7 8" key="1">
    <citation type="submission" date="2021-04" db="EMBL/GenBank/DDBJ databases">
        <authorList>
            <person name="Pira H."/>
            <person name="Risdian C."/>
            <person name="Wink J."/>
        </authorList>
    </citation>
    <scope>NUCLEOTIDE SEQUENCE [LARGE SCALE GENOMIC DNA]</scope>
    <source>
        <strain evidence="7 8">WH53</strain>
    </source>
</reference>
<dbReference type="InterPro" id="IPR036249">
    <property type="entry name" value="Thioredoxin-like_sf"/>
</dbReference>
<evidence type="ECO:0000256" key="3">
    <source>
        <dbReference type="ARBA" id="ARBA00022748"/>
    </source>
</evidence>
<dbReference type="InterPro" id="IPR013766">
    <property type="entry name" value="Thioredoxin_domain"/>
</dbReference>
<comment type="caution">
    <text evidence="7">The sequence shown here is derived from an EMBL/GenBank/DDBJ whole genome shotgun (WGS) entry which is preliminary data.</text>
</comment>
<evidence type="ECO:0000313" key="8">
    <source>
        <dbReference type="Proteomes" id="UP000690515"/>
    </source>
</evidence>
<dbReference type="NCBIfam" id="TIGR00385">
    <property type="entry name" value="dsbE"/>
    <property type="match status" value="1"/>
</dbReference>
<dbReference type="RefSeq" id="WP_215820750.1">
    <property type="nucleotide sequence ID" value="NZ_JAGSOY010000040.1"/>
</dbReference>
<accession>A0ABS5ZEM7</accession>
<keyword evidence="3" id="KW-0201">Cytochrome c-type biogenesis</keyword>
<keyword evidence="5" id="KW-0676">Redox-active center</keyword>
<dbReference type="SUPFAM" id="SSF52833">
    <property type="entry name" value="Thioredoxin-like"/>
    <property type="match status" value="1"/>
</dbReference>
<dbReference type="PROSITE" id="PS51352">
    <property type="entry name" value="THIOREDOXIN_2"/>
    <property type="match status" value="1"/>
</dbReference>
<feature type="domain" description="Thioredoxin" evidence="6">
    <location>
        <begin position="34"/>
        <end position="176"/>
    </location>
</feature>
<comment type="subcellular location">
    <subcellularLocation>
        <location evidence="1">Cell inner membrane</location>
        <topology evidence="1">Single-pass membrane protein</topology>
        <orientation evidence="1">Periplasmic side</orientation>
    </subcellularLocation>
</comment>
<dbReference type="InterPro" id="IPR050553">
    <property type="entry name" value="Thioredoxin_ResA/DsbE_sf"/>
</dbReference>
<evidence type="ECO:0000256" key="4">
    <source>
        <dbReference type="ARBA" id="ARBA00023157"/>
    </source>
</evidence>
<dbReference type="InterPro" id="IPR017937">
    <property type="entry name" value="Thioredoxin_CS"/>
</dbReference>
<dbReference type="CDD" id="cd03010">
    <property type="entry name" value="TlpA_like_DsbE"/>
    <property type="match status" value="1"/>
</dbReference>
<evidence type="ECO:0000259" key="6">
    <source>
        <dbReference type="PROSITE" id="PS51352"/>
    </source>
</evidence>
<dbReference type="PANTHER" id="PTHR42852">
    <property type="entry name" value="THIOL:DISULFIDE INTERCHANGE PROTEIN DSBE"/>
    <property type="match status" value="1"/>
</dbReference>